<feature type="domain" description="YDG" evidence="2">
    <location>
        <begin position="584"/>
        <end position="669"/>
    </location>
</feature>
<dbReference type="HOGENOM" id="CLU_251152_0_0_9"/>
<dbReference type="SMART" id="SM00728">
    <property type="entry name" value="ChW"/>
    <property type="match status" value="3"/>
</dbReference>
<evidence type="ECO:0000313" key="4">
    <source>
        <dbReference type="Proteomes" id="UP000007177"/>
    </source>
</evidence>
<dbReference type="Pfam" id="PF07538">
    <property type="entry name" value="ChW"/>
    <property type="match status" value="3"/>
</dbReference>
<name>H6LEZ3_ACEWD</name>
<dbReference type="EMBL" id="CP002987">
    <property type="protein sequence ID" value="AFA46899.1"/>
    <property type="molecule type" value="Genomic_DNA"/>
</dbReference>
<dbReference type="Gene3D" id="1.20.1270.90">
    <property type="entry name" value="AF1782-like"/>
    <property type="match status" value="1"/>
</dbReference>
<evidence type="ECO:0000313" key="3">
    <source>
        <dbReference type="EMBL" id="AFA46899.1"/>
    </source>
</evidence>
<evidence type="ECO:0000259" key="2">
    <source>
        <dbReference type="Pfam" id="PF18657"/>
    </source>
</evidence>
<dbReference type="Pfam" id="PF18657">
    <property type="entry name" value="YDG"/>
    <property type="match status" value="5"/>
</dbReference>
<reference evidence="3 4" key="2">
    <citation type="journal article" date="2012" name="PLoS ONE">
        <title>An ancient pathway combining carbon dioxide fixation with the generation and utilization of a sodium ion gradient for ATP synthesis.</title>
        <authorList>
            <person name="Poehlein A."/>
            <person name="Schmidt S."/>
            <person name="Kaster A.K."/>
            <person name="Goenrich M."/>
            <person name="Vollmers J."/>
            <person name="Thurmer A."/>
            <person name="Bertsch J."/>
            <person name="Schuchmann K."/>
            <person name="Voigt B."/>
            <person name="Hecker M."/>
            <person name="Daniel R."/>
            <person name="Thauer R.K."/>
            <person name="Gottschalk G."/>
            <person name="Muller V."/>
        </authorList>
    </citation>
    <scope>NUCLEOTIDE SEQUENCE [LARGE SCALE GENOMIC DNA]</scope>
    <source>
        <strain evidence="4">ATCC 29683 / DSM 1030 / JCM 2381 / KCTC 1655 / WB1</strain>
    </source>
</reference>
<dbReference type="SUPFAM" id="SSF89372">
    <property type="entry name" value="Fucose-specific lectin"/>
    <property type="match status" value="1"/>
</dbReference>
<dbReference type="KEGG" id="awo:Awo_c00890"/>
<dbReference type="Proteomes" id="UP000007177">
    <property type="component" value="Chromosome"/>
</dbReference>
<feature type="domain" description="YDG" evidence="2">
    <location>
        <begin position="501"/>
        <end position="576"/>
    </location>
</feature>
<protein>
    <submittedName>
        <fullName evidence="3">S-layer domain containing protein</fullName>
    </submittedName>
</protein>
<proteinExistence type="predicted"/>
<feature type="domain" description="YDG" evidence="2">
    <location>
        <begin position="696"/>
        <end position="773"/>
    </location>
</feature>
<dbReference type="eggNOG" id="COG5492">
    <property type="taxonomic scope" value="Bacteria"/>
</dbReference>
<evidence type="ECO:0000256" key="1">
    <source>
        <dbReference type="SAM" id="SignalP"/>
    </source>
</evidence>
<keyword evidence="4" id="KW-1185">Reference proteome</keyword>
<dbReference type="STRING" id="931626.Awo_c00890"/>
<keyword evidence="1" id="KW-0732">Signal</keyword>
<dbReference type="RefSeq" id="WP_014354503.1">
    <property type="nucleotide sequence ID" value="NC_016894.1"/>
</dbReference>
<sequence length="1453" mass="153332">MKKLIFALFLFCLISPIHAVVAAPVDNTLTVLSRGHIQDLGDFPQDGSWVESPERIGTVGQSKRIEGFEIKPGINLPSDIQIYYNVHVQNRGWLYDEENPTTWAKNGEYAGTRGESLRIEAIKIVILDASGNKATGYHIYYQGHVQNVGDLPADSEKWIKDGETLGTVGSSLRLEALKLEIIRDTSNDVDLSAYNGLTKKIESFNEADYTKESWAKLQMAIKQNVVTGKNTQKEVDAAVKMVETAIAQLENLTTSTVYDKAGTYGPASGMETINQDVIITSRDVTLQNLKVEGDLIIDEAVGDGNVTLNNINVSGELRVRGGGQNSIHINGGDYSKILVEQAPDGGVRIVATNLQGVPVVLSEDAAGETLILEGSFDSVTVSAPDVVIKTQGQTSIKTFDVDAIAQNAAINLGANTQVTNLSLSAPAQVTGTGTVDKAEIASDNVSFEKAPVYYDVDPKVAVPPVIPTPQPEPTPQPGGGYTPPSKITLSVNANSLPAIAPKTYDGTTAVYDSANVKISAYPIDAAGITGIVSGDDVSVLATANYNNKNAGTDKTVTYTYSLSGAQADKYSLSGTTKIENCIITQKQLSQPPIPTVTKVFDGSTTQDTTLTDNIGQVATDALTITQTATYQNSPGSTKDAIEVGNGKKVNCTYQLSGADASNYMAPTAQTGTGSVTPKILNFSWANNFKEKYGEVAKNKSYDGNTKVLDGKGNYISVTTSVNFDTGVAGDTAIVVTAVASYDNKNAGSDKTITITYIIAGSDSSSRYQIAPETINQASIAKRQMTVAEANVPKPMAKIYDGTTVVFDNTSPISNKVVTPDNAISADKVTLVANASYVNADAEVNKPVTISYKLTEGAENYLPPKNTTAAATITPLALNTKVIPTLAKEYDGTSAATVNLAFTASDPTIVELIKQNQIRLDVTSAVYKGSNGAEISAVGSGYTITYAYKLSGDNARNFALVGAETSGVISGMVKDGSIIPKTLTITPPSIKTFRDYDGTSNVYDTSGNSIASSYPIEPAQITGVADQDSIAVIANMTGAGKDAGTQQITITYSWLNSADANYLLPTPQLITVTINPLPLTVAANNVPAVDATKKYDGTTATNVINKSVAVSGVLSDDTTKVSATATATYTDKSVGSAKAITIIYSLTGDAAKNYQVPAEDTTKKAAITPRILGYSNIVLNTVKKADKTSEVNVVSAEVDPTKATSGTDGVVYNSGDEDKLTLSCSANYYDGDNKTSTIGSHPIILSGTLSGDEAGNYVMIDNYTYGNGEILADNAVITATYNGIWSSWSSAGAILTPPTGVSNFTLFYKDSSNYYGMGSDGKIYQATNLTNWSQYTSSSVVGSDNLSTSNHLIGIDANGNPLAIDAGGKLYIWVNGWGVDGTVPNVSNPINPTYYSDGSNQYLIYQDAVGMVYQTNLAYGSPASIANQPIPTLLTGFSHTLLVYNGTAPTIYAY</sequence>
<gene>
    <name evidence="3" type="ordered locus">Awo_c00890</name>
</gene>
<accession>H6LEZ3</accession>
<feature type="domain" description="YDG" evidence="2">
    <location>
        <begin position="1085"/>
        <end position="1159"/>
    </location>
</feature>
<feature type="chain" id="PRO_5038805395" evidence="1">
    <location>
        <begin position="20"/>
        <end position="1453"/>
    </location>
</feature>
<reference evidence="4" key="1">
    <citation type="submission" date="2011-07" db="EMBL/GenBank/DDBJ databases">
        <title>Complete genome sequence of Acetobacterium woodii.</title>
        <authorList>
            <person name="Poehlein A."/>
            <person name="Schmidt S."/>
            <person name="Kaster A.-K."/>
            <person name="Goenrich M."/>
            <person name="Vollmers J."/>
            <person name="Thuermer A."/>
            <person name="Gottschalk G."/>
            <person name="Thauer R.K."/>
            <person name="Daniel R."/>
            <person name="Mueller V."/>
        </authorList>
    </citation>
    <scope>NUCLEOTIDE SEQUENCE [LARGE SCALE GENOMIC DNA]</scope>
    <source>
        <strain evidence="4">ATCC 29683 / DSM 1030 / JCM 2381 / KCTC 1655 / WB1</strain>
    </source>
</reference>
<dbReference type="InterPro" id="IPR006637">
    <property type="entry name" value="ChW"/>
</dbReference>
<dbReference type="eggNOG" id="COG3210">
    <property type="taxonomic scope" value="Bacteria"/>
</dbReference>
<feature type="domain" description="YDG" evidence="2">
    <location>
        <begin position="782"/>
        <end position="864"/>
    </location>
</feature>
<dbReference type="InterPro" id="IPR041248">
    <property type="entry name" value="YDG"/>
</dbReference>
<organism evidence="3 4">
    <name type="scientific">Acetobacterium woodii (strain ATCC 29683 / DSM 1030 / JCM 2381 / KCTC 1655 / WB1)</name>
    <dbReference type="NCBI Taxonomy" id="931626"/>
    <lineage>
        <taxon>Bacteria</taxon>
        <taxon>Bacillati</taxon>
        <taxon>Bacillota</taxon>
        <taxon>Clostridia</taxon>
        <taxon>Eubacteriales</taxon>
        <taxon>Eubacteriaceae</taxon>
        <taxon>Acetobacterium</taxon>
    </lineage>
</organism>
<feature type="signal peptide" evidence="1">
    <location>
        <begin position="1"/>
        <end position="19"/>
    </location>
</feature>